<evidence type="ECO:0000313" key="1">
    <source>
        <dbReference type="EMBL" id="OHF01859.1"/>
    </source>
</evidence>
<dbReference type="AlphaFoldDB" id="A0A1G4BK98"/>
<evidence type="ECO:0000313" key="2">
    <source>
        <dbReference type="Proteomes" id="UP000176998"/>
    </source>
</evidence>
<protein>
    <submittedName>
        <fullName evidence="1">Uncharacterized protein</fullName>
    </submittedName>
</protein>
<sequence length="133" mass="15501">MVATSFVDMRRLERTIDSACQLGFDYVDGDLTCMGYKLIYVERLRDFHVPNHVRDGRSGSEQVEMQDDIRRKSWFAAQSEFYELRLGHVETKTLRNLRNDLVDLIDMDACDYLGKSTAPVERVFLKKEEIEGN</sequence>
<dbReference type="EMBL" id="MJBS01000016">
    <property type="protein sequence ID" value="OHF01859.1"/>
    <property type="molecule type" value="Genomic_DNA"/>
</dbReference>
<dbReference type="Proteomes" id="UP000176998">
    <property type="component" value="Unassembled WGS sequence"/>
</dbReference>
<keyword evidence="2" id="KW-1185">Reference proteome</keyword>
<dbReference type="GeneID" id="34555897"/>
<gene>
    <name evidence="1" type="ORF">CORC01_02737</name>
</gene>
<dbReference type="RefSeq" id="XP_022479001.1">
    <property type="nucleotide sequence ID" value="XM_022614387.1"/>
</dbReference>
<accession>A0A1G4BK98</accession>
<proteinExistence type="predicted"/>
<comment type="caution">
    <text evidence="1">The sequence shown here is derived from an EMBL/GenBank/DDBJ whole genome shotgun (WGS) entry which is preliminary data.</text>
</comment>
<reference evidence="1 2" key="1">
    <citation type="submission" date="2016-09" db="EMBL/GenBank/DDBJ databases">
        <authorList>
            <person name="Capua I."/>
            <person name="De Benedictis P."/>
            <person name="Joannis T."/>
            <person name="Lombin L.H."/>
            <person name="Cattoli G."/>
        </authorList>
    </citation>
    <scope>NUCLEOTIDE SEQUENCE [LARGE SCALE GENOMIC DNA]</scope>
    <source>
        <strain evidence="1 2">IMI 309357</strain>
    </source>
</reference>
<dbReference type="STRING" id="1209926.A0A1G4BK98"/>
<name>A0A1G4BK98_9PEZI</name>
<organism evidence="1 2">
    <name type="scientific">Colletotrichum orchidophilum</name>
    <dbReference type="NCBI Taxonomy" id="1209926"/>
    <lineage>
        <taxon>Eukaryota</taxon>
        <taxon>Fungi</taxon>
        <taxon>Dikarya</taxon>
        <taxon>Ascomycota</taxon>
        <taxon>Pezizomycotina</taxon>
        <taxon>Sordariomycetes</taxon>
        <taxon>Hypocreomycetidae</taxon>
        <taxon>Glomerellales</taxon>
        <taxon>Glomerellaceae</taxon>
        <taxon>Colletotrichum</taxon>
    </lineage>
</organism>